<keyword evidence="3" id="KW-0067">ATP-binding</keyword>
<dbReference type="GO" id="GO:0009376">
    <property type="term" value="C:HslUV protease complex"/>
    <property type="evidence" value="ECO:0007669"/>
    <property type="project" value="InterPro"/>
</dbReference>
<dbReference type="OrthoDB" id="1721884at2759"/>
<keyword evidence="2" id="KW-0547">Nucleotide-binding</keyword>
<evidence type="ECO:0000259" key="5">
    <source>
        <dbReference type="SMART" id="SM00382"/>
    </source>
</evidence>
<gene>
    <name evidence="8" type="primary">LOC34624197</name>
</gene>
<keyword evidence="4" id="KW-0143">Chaperone</keyword>
<keyword evidence="7" id="KW-1185">Reference proteome</keyword>
<evidence type="ECO:0000256" key="4">
    <source>
        <dbReference type="ARBA" id="ARBA00023186"/>
    </source>
</evidence>
<dbReference type="SUPFAM" id="SSF52540">
    <property type="entry name" value="P-loop containing nucleoside triphosphate hydrolases"/>
    <property type="match status" value="1"/>
</dbReference>
<dbReference type="InterPro" id="IPR027417">
    <property type="entry name" value="P-loop_NTPase"/>
</dbReference>
<dbReference type="PANTHER" id="PTHR48102">
    <property type="entry name" value="ATP-DEPENDENT CLP PROTEASE ATP-BINDING SUBUNIT CLPX-LIKE, MITOCHONDRIAL-RELATED"/>
    <property type="match status" value="1"/>
</dbReference>
<dbReference type="InterPro" id="IPR004491">
    <property type="entry name" value="HslU"/>
</dbReference>
<dbReference type="Pfam" id="PF10431">
    <property type="entry name" value="ClpB_D2-small"/>
    <property type="match status" value="1"/>
</dbReference>
<dbReference type="NCBIfam" id="TIGR00390">
    <property type="entry name" value="hslU"/>
    <property type="match status" value="1"/>
</dbReference>
<accession>A0A6P6RU36</accession>
<dbReference type="SMART" id="SM01086">
    <property type="entry name" value="ClpB_D2-small"/>
    <property type="match status" value="1"/>
</dbReference>
<dbReference type="Pfam" id="PF00004">
    <property type="entry name" value="AAA"/>
    <property type="match status" value="1"/>
</dbReference>
<dbReference type="PANTHER" id="PTHR48102:SF3">
    <property type="entry name" value="ATP-DEPENDENT PROTEASE ATPASE SUBUNIT HSLU"/>
    <property type="match status" value="1"/>
</dbReference>
<dbReference type="SMART" id="SM00382">
    <property type="entry name" value="AAA"/>
    <property type="match status" value="1"/>
</dbReference>
<evidence type="ECO:0000313" key="7">
    <source>
        <dbReference type="Proteomes" id="UP000515125"/>
    </source>
</evidence>
<dbReference type="Gene3D" id="1.10.8.60">
    <property type="match status" value="1"/>
</dbReference>
<reference evidence="8" key="1">
    <citation type="submission" date="2025-08" db="UniProtKB">
        <authorList>
            <consortium name="RefSeq"/>
        </authorList>
    </citation>
    <scope>IDENTIFICATION</scope>
</reference>
<dbReference type="Proteomes" id="UP000515125">
    <property type="component" value="Unplaced"/>
</dbReference>
<dbReference type="Pfam" id="PF07724">
    <property type="entry name" value="AAA_2"/>
    <property type="match status" value="1"/>
</dbReference>
<dbReference type="GO" id="GO:0016887">
    <property type="term" value="F:ATP hydrolysis activity"/>
    <property type="evidence" value="ECO:0007669"/>
    <property type="project" value="InterPro"/>
</dbReference>
<dbReference type="GO" id="GO:0005524">
    <property type="term" value="F:ATP binding"/>
    <property type="evidence" value="ECO:0007669"/>
    <property type="project" value="UniProtKB-KW"/>
</dbReference>
<dbReference type="Gene3D" id="3.40.50.300">
    <property type="entry name" value="P-loop containing nucleotide triphosphate hydrolases"/>
    <property type="match status" value="2"/>
</dbReference>
<dbReference type="RefSeq" id="XP_026190987.1">
    <property type="nucleotide sequence ID" value="XM_026335202.1"/>
</dbReference>
<dbReference type="InterPro" id="IPR050052">
    <property type="entry name" value="ATP-dep_Clp_protease_ClpX"/>
</dbReference>
<dbReference type="GeneID" id="34624197"/>
<dbReference type="AlphaFoldDB" id="A0A6P6RU36"/>
<dbReference type="NCBIfam" id="NF003544">
    <property type="entry name" value="PRK05201.1"/>
    <property type="match status" value="1"/>
</dbReference>
<proteinExistence type="inferred from homology"/>
<dbReference type="GO" id="GO:0051603">
    <property type="term" value="P:proteolysis involved in protein catabolic process"/>
    <property type="evidence" value="ECO:0007669"/>
    <property type="project" value="TreeGrafter"/>
</dbReference>
<evidence type="ECO:0000256" key="2">
    <source>
        <dbReference type="ARBA" id="ARBA00022741"/>
    </source>
</evidence>
<organism evidence="7 8">
    <name type="scientific">Cyclospora cayetanensis</name>
    <dbReference type="NCBI Taxonomy" id="88456"/>
    <lineage>
        <taxon>Eukaryota</taxon>
        <taxon>Sar</taxon>
        <taxon>Alveolata</taxon>
        <taxon>Apicomplexa</taxon>
        <taxon>Conoidasida</taxon>
        <taxon>Coccidia</taxon>
        <taxon>Eucoccidiorida</taxon>
        <taxon>Eimeriorina</taxon>
        <taxon>Eimeriidae</taxon>
        <taxon>Cyclospora</taxon>
    </lineage>
</organism>
<comment type="similarity">
    <text evidence="1">Belongs to the ClpX chaperone family. HslU subfamily.</text>
</comment>
<sequence length="576" mass="63677">MLARWSVPVRLRSIPHLVPYKLGSGALRVVNRPTTEGADARCDEATFSEGRCCILESCLPRNQVAVSRTGSLLETAPARYCSSFFRSNAKSQEPLLLSTGKSLIASDGGTSATGSQSLSVLQTVAPAALESDPPRQLDVGNAVIAVKDPSRSPQALVEYLDSYIVGQTNAKRAVAVALRQRWRRRQVPDPDMRADITPKNILLIGPTGVGKTEIARRLAQRLDAPFLKVEATKYTEVGFHGRDVDQIIKDLMEVAVKQKKTNLETRLKSIAEERAESKVLEALGGKMPAEEYAMWLRHLRRGSLDSRRVQIDMPMMASEATQGGAERICKNQHSIVLNVTVDIENAMREMKDSKIPSFFASDFRMMERRYVTIKEALARLTQAELDAMITKDMIIQQAVEAVEQEGIVFIDEIDKICSKSGNGGYHGPDASDEGVQRDLLPLLEGSTVSTRFGEIKTDYILFIASGAFHSVRPSDLLAELQGRLPVRVTLNPLSEEDFRQILTRTKHNLIEQYKALLATEGVVLEFSDDAIAEVARVAWEVNSQIENIGARRLHTIIEKVLEDINLNASLQSPGTM</sequence>
<feature type="domain" description="Clp ATPase C-terminal" evidence="6">
    <location>
        <begin position="493"/>
        <end position="576"/>
    </location>
</feature>
<evidence type="ECO:0000256" key="3">
    <source>
        <dbReference type="ARBA" id="ARBA00022840"/>
    </source>
</evidence>
<evidence type="ECO:0000256" key="1">
    <source>
        <dbReference type="ARBA" id="ARBA00009771"/>
    </source>
</evidence>
<dbReference type="InterPro" id="IPR003593">
    <property type="entry name" value="AAA+_ATPase"/>
</dbReference>
<protein>
    <submittedName>
        <fullName evidence="8">Uncharacterized protein LOC34624197</fullName>
    </submittedName>
</protein>
<dbReference type="InterPro" id="IPR003959">
    <property type="entry name" value="ATPase_AAA_core"/>
</dbReference>
<name>A0A6P6RU36_9EIME</name>
<dbReference type="InterPro" id="IPR019489">
    <property type="entry name" value="Clp_ATPase_C"/>
</dbReference>
<evidence type="ECO:0000259" key="6">
    <source>
        <dbReference type="SMART" id="SM01086"/>
    </source>
</evidence>
<feature type="domain" description="AAA+ ATPase" evidence="5">
    <location>
        <begin position="197"/>
        <end position="490"/>
    </location>
</feature>
<dbReference type="GO" id="GO:0008233">
    <property type="term" value="F:peptidase activity"/>
    <property type="evidence" value="ECO:0007669"/>
    <property type="project" value="InterPro"/>
</dbReference>
<evidence type="ECO:0000313" key="8">
    <source>
        <dbReference type="RefSeq" id="XP_026190987.1"/>
    </source>
</evidence>